<keyword evidence="2" id="KW-1185">Reference proteome</keyword>
<evidence type="ECO:0000313" key="1">
    <source>
        <dbReference type="EMBL" id="KAI3753040.1"/>
    </source>
</evidence>
<name>A0ACB9E2X6_CICIN</name>
<organism evidence="1 2">
    <name type="scientific">Cichorium intybus</name>
    <name type="common">Chicory</name>
    <dbReference type="NCBI Taxonomy" id="13427"/>
    <lineage>
        <taxon>Eukaryota</taxon>
        <taxon>Viridiplantae</taxon>
        <taxon>Streptophyta</taxon>
        <taxon>Embryophyta</taxon>
        <taxon>Tracheophyta</taxon>
        <taxon>Spermatophyta</taxon>
        <taxon>Magnoliopsida</taxon>
        <taxon>eudicotyledons</taxon>
        <taxon>Gunneridae</taxon>
        <taxon>Pentapetalae</taxon>
        <taxon>asterids</taxon>
        <taxon>campanulids</taxon>
        <taxon>Asterales</taxon>
        <taxon>Asteraceae</taxon>
        <taxon>Cichorioideae</taxon>
        <taxon>Cichorieae</taxon>
        <taxon>Cichoriinae</taxon>
        <taxon>Cichorium</taxon>
    </lineage>
</organism>
<evidence type="ECO:0000313" key="2">
    <source>
        <dbReference type="Proteomes" id="UP001055811"/>
    </source>
</evidence>
<protein>
    <submittedName>
        <fullName evidence="1">Uncharacterized protein</fullName>
    </submittedName>
</protein>
<reference evidence="1 2" key="2">
    <citation type="journal article" date="2022" name="Mol. Ecol. Resour.">
        <title>The genomes of chicory, endive, great burdock and yacon provide insights into Asteraceae paleo-polyploidization history and plant inulin production.</title>
        <authorList>
            <person name="Fan W."/>
            <person name="Wang S."/>
            <person name="Wang H."/>
            <person name="Wang A."/>
            <person name="Jiang F."/>
            <person name="Liu H."/>
            <person name="Zhao H."/>
            <person name="Xu D."/>
            <person name="Zhang Y."/>
        </authorList>
    </citation>
    <scope>NUCLEOTIDE SEQUENCE [LARGE SCALE GENOMIC DNA]</scope>
    <source>
        <strain evidence="2">cv. Punajuju</strain>
        <tissue evidence="1">Leaves</tissue>
    </source>
</reference>
<reference evidence="2" key="1">
    <citation type="journal article" date="2022" name="Mol. Ecol. Resour.">
        <title>The genomes of chicory, endive, great burdock and yacon provide insights into Asteraceae palaeo-polyploidization history and plant inulin production.</title>
        <authorList>
            <person name="Fan W."/>
            <person name="Wang S."/>
            <person name="Wang H."/>
            <person name="Wang A."/>
            <person name="Jiang F."/>
            <person name="Liu H."/>
            <person name="Zhao H."/>
            <person name="Xu D."/>
            <person name="Zhang Y."/>
        </authorList>
    </citation>
    <scope>NUCLEOTIDE SEQUENCE [LARGE SCALE GENOMIC DNA]</scope>
    <source>
        <strain evidence="2">cv. Punajuju</strain>
    </source>
</reference>
<dbReference type="EMBL" id="CM042012">
    <property type="protein sequence ID" value="KAI3753040.1"/>
    <property type="molecule type" value="Genomic_DNA"/>
</dbReference>
<gene>
    <name evidence="1" type="ORF">L2E82_25084</name>
</gene>
<dbReference type="Proteomes" id="UP001055811">
    <property type="component" value="Linkage Group LG04"/>
</dbReference>
<proteinExistence type="predicted"/>
<sequence>MLIYLDPDSSRAIVEWDSITFSTSIFFLYEQDEYSLFKPYKHKYHVPFKASQSRSPLWYSIKRASAHIIVLSSYSAFVVLEPWFVKYKVDLVFSGHVHSYELSERVSIRYNITDGLSTPVKDPFDPVYITIGDGGNIEGIAERKQPDYSAFREASFGHALLEIKNRTHALYNWHCNKDNVAVSGVYCLPD</sequence>
<accession>A0ACB9E2X6</accession>
<comment type="caution">
    <text evidence="1">The sequence shown here is derived from an EMBL/GenBank/DDBJ whole genome shotgun (WGS) entry which is preliminary data.</text>
</comment>